<evidence type="ECO:0000313" key="4">
    <source>
        <dbReference type="Proteomes" id="UP000255411"/>
    </source>
</evidence>
<evidence type="ECO:0000256" key="1">
    <source>
        <dbReference type="SAM" id="Coils"/>
    </source>
</evidence>
<feature type="coiled-coil region" evidence="1">
    <location>
        <begin position="129"/>
        <end position="170"/>
    </location>
</feature>
<dbReference type="Proteomes" id="UP000255411">
    <property type="component" value="Chromosome"/>
</dbReference>
<keyword evidence="2" id="KW-1133">Transmembrane helix</keyword>
<sequence length="274" mass="31450">MKKQGSGKGLFKQDKDFNKFSQREQAVYFIGSELYSKEKFLESSHQSIIHSVYKTFSSDDFRVPHEVVAKLIYASHNLNDVSDIDIISENLNLFHEYFHADSGFSEKAAQVKLNFDKLLDSIRLCIVQKKYIEEQANSLIAEAKKLQKENNKISKSLKRASKEIKEIKNIRGSVYTDFIAILGVFSAFVFLGFGGISMAQAIYDSGSDMKDIPLSNMVMVSSFMLIVVLTMIYSILYWLSRIIDRKFENHKFYIILMVILVVTSIVSSFFEMKK</sequence>
<feature type="transmembrane region" description="Helical" evidence="2">
    <location>
        <begin position="178"/>
        <end position="203"/>
    </location>
</feature>
<evidence type="ECO:0000313" key="3">
    <source>
        <dbReference type="EMBL" id="AXJ14077.1"/>
    </source>
</evidence>
<dbReference type="AlphaFoldDB" id="A0A345VMX5"/>
<dbReference type="EMBL" id="CP022601">
    <property type="protein sequence ID" value="AXJ14077.1"/>
    <property type="molecule type" value="Genomic_DNA"/>
</dbReference>
<evidence type="ECO:0000256" key="2">
    <source>
        <dbReference type="SAM" id="Phobius"/>
    </source>
</evidence>
<proteinExistence type="predicted"/>
<reference evidence="3 4" key="1">
    <citation type="submission" date="2017-07" db="EMBL/GenBank/DDBJ databases">
        <title>Streptococcus pluranimalium as cause of bovine abortion.</title>
        <authorList>
            <person name="Rodriguez Campos S."/>
            <person name="Gobeli Brawand S."/>
            <person name="Brodard I."/>
            <person name="Rychener L."/>
            <person name="Perreten V."/>
        </authorList>
    </citation>
    <scope>NUCLEOTIDE SEQUENCE [LARGE SCALE GENOMIC DNA]</scope>
    <source>
        <strain evidence="3 4">14A0014</strain>
    </source>
</reference>
<dbReference type="RefSeq" id="WP_115131001.1">
    <property type="nucleotide sequence ID" value="NZ_CP022601.1"/>
</dbReference>
<gene>
    <name evidence="3" type="ORF">Sp14A_21950</name>
</gene>
<organism evidence="3 4">
    <name type="scientific">Streptococcus pluranimalium</name>
    <dbReference type="NCBI Taxonomy" id="82348"/>
    <lineage>
        <taxon>Bacteria</taxon>
        <taxon>Bacillati</taxon>
        <taxon>Bacillota</taxon>
        <taxon>Bacilli</taxon>
        <taxon>Lactobacillales</taxon>
        <taxon>Streptococcaceae</taxon>
        <taxon>Streptococcus</taxon>
    </lineage>
</organism>
<feature type="transmembrane region" description="Helical" evidence="2">
    <location>
        <begin position="252"/>
        <end position="270"/>
    </location>
</feature>
<keyword evidence="2" id="KW-0472">Membrane</keyword>
<protein>
    <submittedName>
        <fullName evidence="3">Uncharacterized protein</fullName>
    </submittedName>
</protein>
<name>A0A345VMX5_9STRE</name>
<accession>A0A345VMX5</accession>
<feature type="transmembrane region" description="Helical" evidence="2">
    <location>
        <begin position="223"/>
        <end position="240"/>
    </location>
</feature>
<keyword evidence="1" id="KW-0175">Coiled coil</keyword>
<keyword evidence="2" id="KW-0812">Transmembrane</keyword>